<gene>
    <name evidence="2" type="ORF">Agub_g14377</name>
</gene>
<comment type="caution">
    <text evidence="2">The sequence shown here is derived from an EMBL/GenBank/DDBJ whole genome shotgun (WGS) entry which is preliminary data.</text>
</comment>
<sequence length="442" mass="47451">MPWRRSGSCSTAACWHRKLPAWQPLPRCAGPQRPYARQRHRQLNSLLLRRRTPSGWSHGALCLRDTGPSADPDNAAHADALTQAAALARAAGAEARGRASAANQAVAKVESVEDSARRGAAMAATEGARLREAWLEARRGDDGWNTPDSRSRETQVVAIAANVRACLEDAAALAEDAAKAAAAVMAEFDRELPLPDIKLLELQLLPPNGQAAWVTGVNVRDSVQDPAAARAWYKATVPAETQQHASKLLSARDLQFLEESFPLVELIMWLDGAPVSTAERAARDAMHARLMDKETRAYITEHVHLDKLGFLPIFSGGRAKIAMQQYNSWCADALKAAEAAAAQQRATAEVAAAQQRAAAARPTCQHSRRNSAGAGAPARPQPRQPVRTAAGATPSPHNRPPEPAVKRQRRNAARGPAEGVQTESDCGQRTAEVTIDPASDSE</sequence>
<evidence type="ECO:0000313" key="2">
    <source>
        <dbReference type="EMBL" id="GFR51896.1"/>
    </source>
</evidence>
<proteinExistence type="predicted"/>
<dbReference type="Proteomes" id="UP001054857">
    <property type="component" value="Unassembled WGS sequence"/>
</dbReference>
<evidence type="ECO:0000313" key="3">
    <source>
        <dbReference type="Proteomes" id="UP001054857"/>
    </source>
</evidence>
<evidence type="ECO:0000256" key="1">
    <source>
        <dbReference type="SAM" id="MobiDB-lite"/>
    </source>
</evidence>
<dbReference type="AlphaFoldDB" id="A0AAD3E1C9"/>
<organism evidence="2 3">
    <name type="scientific">Astrephomene gubernaculifera</name>
    <dbReference type="NCBI Taxonomy" id="47775"/>
    <lineage>
        <taxon>Eukaryota</taxon>
        <taxon>Viridiplantae</taxon>
        <taxon>Chlorophyta</taxon>
        <taxon>core chlorophytes</taxon>
        <taxon>Chlorophyceae</taxon>
        <taxon>CS clade</taxon>
        <taxon>Chlamydomonadales</taxon>
        <taxon>Astrephomenaceae</taxon>
        <taxon>Astrephomene</taxon>
    </lineage>
</organism>
<protein>
    <submittedName>
        <fullName evidence="2">Uncharacterized protein</fullName>
    </submittedName>
</protein>
<name>A0AAD3E1C9_9CHLO</name>
<keyword evidence="3" id="KW-1185">Reference proteome</keyword>
<feature type="region of interest" description="Disordered" evidence="1">
    <location>
        <begin position="353"/>
        <end position="442"/>
    </location>
</feature>
<accession>A0AAD3E1C9</accession>
<reference evidence="2 3" key="1">
    <citation type="journal article" date="2021" name="Sci. Rep.">
        <title>Genome sequencing of the multicellular alga Astrephomene provides insights into convergent evolution of germ-soma differentiation.</title>
        <authorList>
            <person name="Yamashita S."/>
            <person name="Yamamoto K."/>
            <person name="Matsuzaki R."/>
            <person name="Suzuki S."/>
            <person name="Yamaguchi H."/>
            <person name="Hirooka S."/>
            <person name="Minakuchi Y."/>
            <person name="Miyagishima S."/>
            <person name="Kawachi M."/>
            <person name="Toyoda A."/>
            <person name="Nozaki H."/>
        </authorList>
    </citation>
    <scope>NUCLEOTIDE SEQUENCE [LARGE SCALE GENOMIC DNA]</scope>
    <source>
        <strain evidence="2 3">NIES-4017</strain>
    </source>
</reference>
<dbReference type="EMBL" id="BMAR01000055">
    <property type="protein sequence ID" value="GFR51896.1"/>
    <property type="molecule type" value="Genomic_DNA"/>
</dbReference>